<sequence length="96" mass="11131">MVTMESTFMDFLPSKSFQRDKKLRNACQDMLYSYATTGYPSFDGTDNWKPTKDAELTYMNVSDASNIKLQTADSLVPIEFWRSIGLLEYEKYSIKD</sequence>
<accession>A0AAV8YTV8</accession>
<dbReference type="EMBL" id="JAPWTK010000041">
    <property type="protein sequence ID" value="KAJ8954937.1"/>
    <property type="molecule type" value="Genomic_DNA"/>
</dbReference>
<comment type="caution">
    <text evidence="1">The sequence shown here is derived from an EMBL/GenBank/DDBJ whole genome shotgun (WGS) entry which is preliminary data.</text>
</comment>
<gene>
    <name evidence="1" type="ORF">NQ318_000367</name>
</gene>
<proteinExistence type="predicted"/>
<organism evidence="1 2">
    <name type="scientific">Aromia moschata</name>
    <dbReference type="NCBI Taxonomy" id="1265417"/>
    <lineage>
        <taxon>Eukaryota</taxon>
        <taxon>Metazoa</taxon>
        <taxon>Ecdysozoa</taxon>
        <taxon>Arthropoda</taxon>
        <taxon>Hexapoda</taxon>
        <taxon>Insecta</taxon>
        <taxon>Pterygota</taxon>
        <taxon>Neoptera</taxon>
        <taxon>Endopterygota</taxon>
        <taxon>Coleoptera</taxon>
        <taxon>Polyphaga</taxon>
        <taxon>Cucujiformia</taxon>
        <taxon>Chrysomeloidea</taxon>
        <taxon>Cerambycidae</taxon>
        <taxon>Cerambycinae</taxon>
        <taxon>Callichromatini</taxon>
        <taxon>Aromia</taxon>
    </lineage>
</organism>
<dbReference type="Gene3D" id="3.40.50.1820">
    <property type="entry name" value="alpha/beta hydrolase"/>
    <property type="match status" value="1"/>
</dbReference>
<reference evidence="1" key="1">
    <citation type="journal article" date="2023" name="Insect Mol. Biol.">
        <title>Genome sequencing provides insights into the evolution of gene families encoding plant cell wall-degrading enzymes in longhorned beetles.</title>
        <authorList>
            <person name="Shin N.R."/>
            <person name="Okamura Y."/>
            <person name="Kirsch R."/>
            <person name="Pauchet Y."/>
        </authorList>
    </citation>
    <scope>NUCLEOTIDE SEQUENCE</scope>
    <source>
        <strain evidence="1">AMC_N1</strain>
    </source>
</reference>
<name>A0AAV8YTV8_9CUCU</name>
<evidence type="ECO:0000313" key="1">
    <source>
        <dbReference type="EMBL" id="KAJ8954937.1"/>
    </source>
</evidence>
<dbReference type="AlphaFoldDB" id="A0AAV8YTV8"/>
<dbReference type="InterPro" id="IPR029058">
    <property type="entry name" value="AB_hydrolase_fold"/>
</dbReference>
<evidence type="ECO:0000313" key="2">
    <source>
        <dbReference type="Proteomes" id="UP001162162"/>
    </source>
</evidence>
<protein>
    <submittedName>
        <fullName evidence="1">Uncharacterized protein</fullName>
    </submittedName>
</protein>
<keyword evidence="2" id="KW-1185">Reference proteome</keyword>
<dbReference type="Proteomes" id="UP001162162">
    <property type="component" value="Unassembled WGS sequence"/>
</dbReference>